<evidence type="ECO:0000259" key="15">
    <source>
        <dbReference type="Pfam" id="PF07715"/>
    </source>
</evidence>
<dbReference type="SUPFAM" id="SSF49464">
    <property type="entry name" value="Carboxypeptidase regulatory domain-like"/>
    <property type="match status" value="1"/>
</dbReference>
<dbReference type="InterPro" id="IPR036942">
    <property type="entry name" value="Beta-barrel_TonB_sf"/>
</dbReference>
<dbReference type="NCBIfam" id="TIGR04057">
    <property type="entry name" value="SusC_RagA_signa"/>
    <property type="match status" value="1"/>
</dbReference>
<dbReference type="Gene3D" id="2.40.170.20">
    <property type="entry name" value="TonB-dependent receptor, beta-barrel domain"/>
    <property type="match status" value="1"/>
</dbReference>
<evidence type="ECO:0000313" key="20">
    <source>
        <dbReference type="Proteomes" id="UP000524321"/>
    </source>
</evidence>
<dbReference type="Proteomes" id="UP000736888">
    <property type="component" value="Unassembled WGS sequence"/>
</dbReference>
<evidence type="ECO:0000256" key="12">
    <source>
        <dbReference type="SAM" id="MobiDB-lite"/>
    </source>
</evidence>
<dbReference type="InterPro" id="IPR012910">
    <property type="entry name" value="Plug_dom"/>
</dbReference>
<organism evidence="16 19">
    <name type="scientific">Phocaeicola vulgatus</name>
    <name type="common">Bacteroides vulgatus</name>
    <dbReference type="NCBI Taxonomy" id="821"/>
    <lineage>
        <taxon>Bacteria</taxon>
        <taxon>Pseudomonadati</taxon>
        <taxon>Bacteroidota</taxon>
        <taxon>Bacteroidia</taxon>
        <taxon>Bacteroidales</taxon>
        <taxon>Bacteroidaceae</taxon>
        <taxon>Phocaeicola</taxon>
    </lineage>
</organism>
<keyword evidence="7 10" id="KW-0472">Membrane</keyword>
<feature type="domain" description="TonB-dependent receptor-like beta-barrel" evidence="14">
    <location>
        <begin position="433"/>
        <end position="993"/>
    </location>
</feature>
<gene>
    <name evidence="16" type="ORF">BvMPK_1052</name>
    <name evidence="18" type="ORF">HUV05_08300</name>
    <name evidence="17" type="ORF">KTG10_18210</name>
</gene>
<evidence type="ECO:0000256" key="13">
    <source>
        <dbReference type="SAM" id="SignalP"/>
    </source>
</evidence>
<feature type="domain" description="TonB-dependent receptor plug" evidence="15">
    <location>
        <begin position="112"/>
        <end position="221"/>
    </location>
</feature>
<dbReference type="PATRIC" id="fig|821.40.peg.1252"/>
<dbReference type="InterPro" id="IPR023996">
    <property type="entry name" value="TonB-dep_OMP_SusC/RagA"/>
</dbReference>
<dbReference type="InterPro" id="IPR000531">
    <property type="entry name" value="Beta-barrel_TonB"/>
</dbReference>
<reference evidence="18 20" key="4">
    <citation type="submission" date="2020-07" db="EMBL/GenBank/DDBJ databases">
        <title>Bacterial metabolism rescues the inhibition of intestinal drug absorption by food and drug additives.</title>
        <authorList>
            <person name="Zou L."/>
            <person name="Spanogiannopoulos P."/>
            <person name="Chien H.-C."/>
            <person name="Pieper L.M."/>
            <person name="Cai W."/>
            <person name="Khuri N."/>
            <person name="Pottel J."/>
            <person name="Vora B."/>
            <person name="Ni Z."/>
            <person name="Tsakalozou E."/>
            <person name="Zhang W."/>
            <person name="Shoichet B.K."/>
            <person name="Giacomini K.M."/>
            <person name="Turnbaugh P.J."/>
        </authorList>
    </citation>
    <scope>NUCLEOTIDE SEQUENCE [LARGE SCALE GENOMIC DNA]</scope>
    <source>
        <strain evidence="18 20">B33</strain>
    </source>
</reference>
<keyword evidence="8 16" id="KW-0675">Receptor</keyword>
<dbReference type="Gene3D" id="2.170.130.10">
    <property type="entry name" value="TonB-dependent receptor, plug domain"/>
    <property type="match status" value="1"/>
</dbReference>
<dbReference type="GO" id="GO:0015344">
    <property type="term" value="F:siderophore uptake transmembrane transporter activity"/>
    <property type="evidence" value="ECO:0007669"/>
    <property type="project" value="TreeGrafter"/>
</dbReference>
<reference evidence="16 19" key="2">
    <citation type="journal article" date="2016" name="Genome Biol. Evol.">
        <title>Extensive mobilome-driven genome diversification in mouse gut-associated Bacteroides vulgatus mpk.</title>
        <authorList>
            <person name="Lange A."/>
            <person name="Beier S."/>
            <person name="Steimle A."/>
            <person name="Autenrieth I.B."/>
            <person name="Huson D.H."/>
            <person name="Frick J.S."/>
        </authorList>
    </citation>
    <scope>NUCLEOTIDE SEQUENCE [LARGE SCALE GENOMIC DNA]</scope>
    <source>
        <strain evidence="16">Mpk</strain>
        <strain evidence="19">mpk</strain>
    </source>
</reference>
<dbReference type="AlphaFoldDB" id="A0A0P0L2P8"/>
<dbReference type="Proteomes" id="UP000524321">
    <property type="component" value="Unassembled WGS sequence"/>
</dbReference>
<evidence type="ECO:0000256" key="2">
    <source>
        <dbReference type="ARBA" id="ARBA00022448"/>
    </source>
</evidence>
<feature type="chain" id="PRO_5043127101" evidence="13">
    <location>
        <begin position="20"/>
        <end position="1036"/>
    </location>
</feature>
<dbReference type="InterPro" id="IPR037066">
    <property type="entry name" value="Plug_dom_sf"/>
</dbReference>
<dbReference type="GeneID" id="93447001"/>
<dbReference type="PROSITE" id="PS52016">
    <property type="entry name" value="TONB_DEPENDENT_REC_3"/>
    <property type="match status" value="1"/>
</dbReference>
<keyword evidence="6 11" id="KW-0798">TonB box</keyword>
<keyword evidence="2 10" id="KW-0813">Transport</keyword>
<dbReference type="Proteomes" id="UP000061587">
    <property type="component" value="Chromosome"/>
</dbReference>
<dbReference type="EMBL" id="JABWDJ010000024">
    <property type="protein sequence ID" value="NVB73521.1"/>
    <property type="molecule type" value="Genomic_DNA"/>
</dbReference>
<evidence type="ECO:0000313" key="19">
    <source>
        <dbReference type="Proteomes" id="UP000061587"/>
    </source>
</evidence>
<sequence>MKKISFLLVYLLTSVIVCAQHKKISGTITGTQNETIIGATVLEKGTTNGVVTDIDGKFSIQLTNDNATLVISYIGYKTQEIKPQGNTLSIQMDEVSEQLNEVIVIGYGTTTVKSNTGSISSVKADDIMNYPSANFANSLAGKATGIQVIQSSGTPGSAPQIRVRGIGTLTAGSNPLIVVDGFPLSEGSTINSINPNSIESIEILKDAASTAIYGSRGANGIIMITTKSGRNGKPSVTVSASYGVQTRSDRVKLVDAYDYAQFLKEARNTGYVNKDPQNRSESDNNTVRKQKGASKRELIPDYIVPYLNGEQGLTNTDWYDEIFRTAPIQDYNIAVAGGSEKASYSFSGGYLKQEGILLGSDMDKFSANVNLRFNPSNYITMGLSMSPSYTRTNSFSSSGTWGGSLIGLASISYPFFSPYNEDGSYAISTQINANKEADGALCENPLAWATMITNNQKRARLFGNFYTEVKLLDQLKYKINLGTDYESAHYNYFNPSSIGAYRVPAPKPTEASRNTTESLNYIIENTLSYNQSFLNNAHNFQVLLGQSYQKEEYEGLKVVASGFTDDSIENIAGGSSFKVTPSQYNWAMTSYFGRINYNFRNKYMLNTSVRWDGSSRFGANSKWGFFPAVSAAWLISGEDFLSNNQTVEYAKMRLSWGKSGNNQIPNYGALALMGSADYVTDGSIASGSIIGDSPNPDLSWEMTSTWNIGFDVTLMKYLDLSADFYIANTQDLLLNVPVPQQSGYTTSLQNIGEVRNTGFEVRLATAKDIRLGAVDWNSNLSLSVNKDKVLALAPGQTQIISGNNITKIGNSIGELYGYEVIGVYKSDADFQKYPYMAGTQIGDYIIADLNGDNEINADDKKSFGSPAAKAVIGFNNTFRYKDFELTFDIYSELGKKKNSGTLQSLECGEGFMMVTQDYFDNRYHPVNNPEGTMATPNMGNYSNARKATAASNIYFKDASYALLRNLKLAYNLPSALLGKVGINKAQVYVLGNNLFMLTGYKGFNIDAEGSNILEQGNEKYVYPVPRTISVGVNINF</sequence>
<reference evidence="18 20" key="3">
    <citation type="submission" date="2020-04" db="EMBL/GenBank/DDBJ databases">
        <authorList>
            <person name="Pieper L."/>
        </authorList>
    </citation>
    <scope>NUCLEOTIDE SEQUENCE [LARGE SCALE GENOMIC DNA]</scope>
    <source>
        <strain evidence="18 20">B33</strain>
    </source>
</reference>
<dbReference type="Pfam" id="PF00593">
    <property type="entry name" value="TonB_dep_Rec_b-barrel"/>
    <property type="match status" value="1"/>
</dbReference>
<keyword evidence="5 13" id="KW-0732">Signal</keyword>
<keyword evidence="4 10" id="KW-0812">Transmembrane</keyword>
<evidence type="ECO:0000256" key="11">
    <source>
        <dbReference type="RuleBase" id="RU003357"/>
    </source>
</evidence>
<evidence type="ECO:0000256" key="8">
    <source>
        <dbReference type="ARBA" id="ARBA00023170"/>
    </source>
</evidence>
<dbReference type="EMBL" id="CP013020">
    <property type="protein sequence ID" value="ALK83669.1"/>
    <property type="molecule type" value="Genomic_DNA"/>
</dbReference>
<evidence type="ECO:0000256" key="9">
    <source>
        <dbReference type="ARBA" id="ARBA00023237"/>
    </source>
</evidence>
<evidence type="ECO:0000313" key="18">
    <source>
        <dbReference type="EMBL" id="NVB73521.1"/>
    </source>
</evidence>
<evidence type="ECO:0000256" key="1">
    <source>
        <dbReference type="ARBA" id="ARBA00004571"/>
    </source>
</evidence>
<dbReference type="EMBL" id="JAHPYS010000051">
    <property type="protein sequence ID" value="MBU9140636.1"/>
    <property type="molecule type" value="Genomic_DNA"/>
</dbReference>
<dbReference type="InterPro" id="IPR008969">
    <property type="entry name" value="CarboxyPept-like_regulatory"/>
</dbReference>
<reference evidence="17" key="5">
    <citation type="submission" date="2021-06" db="EMBL/GenBank/DDBJ databases">
        <title>Collection of gut derived symbiotic bacterial strains cultured from healthy donors.</title>
        <authorList>
            <person name="Lin H."/>
            <person name="Littmann E."/>
            <person name="Pamer E.G."/>
        </authorList>
    </citation>
    <scope>NUCLEOTIDE SEQUENCE</scope>
    <source>
        <strain evidence="17">MSK.6.33</strain>
    </source>
</reference>
<dbReference type="RefSeq" id="WP_007838752.1">
    <property type="nucleotide sequence ID" value="NZ_CAJTAS010000046.1"/>
</dbReference>
<dbReference type="PANTHER" id="PTHR30069:SF29">
    <property type="entry name" value="HEMOGLOBIN AND HEMOGLOBIN-HAPTOGLOBIN-BINDING PROTEIN 1-RELATED"/>
    <property type="match status" value="1"/>
</dbReference>
<evidence type="ECO:0000256" key="7">
    <source>
        <dbReference type="ARBA" id="ARBA00023136"/>
    </source>
</evidence>
<evidence type="ECO:0000313" key="17">
    <source>
        <dbReference type="EMBL" id="MBU9140636.1"/>
    </source>
</evidence>
<feature type="region of interest" description="Disordered" evidence="12">
    <location>
        <begin position="270"/>
        <end position="293"/>
    </location>
</feature>
<feature type="signal peptide" evidence="13">
    <location>
        <begin position="1"/>
        <end position="19"/>
    </location>
</feature>
<accession>A0A0P0L2P8</accession>
<dbReference type="FunFam" id="2.170.130.10:FF:000003">
    <property type="entry name" value="SusC/RagA family TonB-linked outer membrane protein"/>
    <property type="match status" value="1"/>
</dbReference>
<keyword evidence="3 10" id="KW-1134">Transmembrane beta strand</keyword>
<dbReference type="GO" id="GO:0044718">
    <property type="term" value="P:siderophore transmembrane transport"/>
    <property type="evidence" value="ECO:0007669"/>
    <property type="project" value="TreeGrafter"/>
</dbReference>
<evidence type="ECO:0000256" key="6">
    <source>
        <dbReference type="ARBA" id="ARBA00023077"/>
    </source>
</evidence>
<evidence type="ECO:0000256" key="10">
    <source>
        <dbReference type="PROSITE-ProRule" id="PRU01360"/>
    </source>
</evidence>
<comment type="subcellular location">
    <subcellularLocation>
        <location evidence="1 10">Cell outer membrane</location>
        <topology evidence="1 10">Multi-pass membrane protein</topology>
    </subcellularLocation>
</comment>
<name>A0A0P0L2P8_PHOVU</name>
<dbReference type="Pfam" id="PF13715">
    <property type="entry name" value="CarbopepD_reg_2"/>
    <property type="match status" value="1"/>
</dbReference>
<proteinExistence type="inferred from homology"/>
<evidence type="ECO:0000256" key="5">
    <source>
        <dbReference type="ARBA" id="ARBA00022729"/>
    </source>
</evidence>
<dbReference type="SUPFAM" id="SSF56935">
    <property type="entry name" value="Porins"/>
    <property type="match status" value="1"/>
</dbReference>
<dbReference type="PANTHER" id="PTHR30069">
    <property type="entry name" value="TONB-DEPENDENT OUTER MEMBRANE RECEPTOR"/>
    <property type="match status" value="1"/>
</dbReference>
<dbReference type="InterPro" id="IPR023997">
    <property type="entry name" value="TonB-dep_OMP_SusC/RagA_CS"/>
</dbReference>
<protein>
    <submittedName>
        <fullName evidence="16 17">TonB-dependent receptor</fullName>
    </submittedName>
</protein>
<evidence type="ECO:0000256" key="3">
    <source>
        <dbReference type="ARBA" id="ARBA00022452"/>
    </source>
</evidence>
<dbReference type="NCBIfam" id="TIGR04056">
    <property type="entry name" value="OMP_RagA_SusC"/>
    <property type="match status" value="1"/>
</dbReference>
<evidence type="ECO:0000313" key="16">
    <source>
        <dbReference type="EMBL" id="ALK83669.1"/>
    </source>
</evidence>
<dbReference type="FunFam" id="2.60.40.1120:FF:000003">
    <property type="entry name" value="Outer membrane protein Omp121"/>
    <property type="match status" value="1"/>
</dbReference>
<comment type="similarity">
    <text evidence="10 11">Belongs to the TonB-dependent receptor family.</text>
</comment>
<dbReference type="GO" id="GO:0009279">
    <property type="term" value="C:cell outer membrane"/>
    <property type="evidence" value="ECO:0007669"/>
    <property type="project" value="UniProtKB-SubCell"/>
</dbReference>
<evidence type="ECO:0000259" key="14">
    <source>
        <dbReference type="Pfam" id="PF00593"/>
    </source>
</evidence>
<dbReference type="InterPro" id="IPR039426">
    <property type="entry name" value="TonB-dep_rcpt-like"/>
</dbReference>
<dbReference type="Gene3D" id="2.60.40.1120">
    <property type="entry name" value="Carboxypeptidase-like, regulatory domain"/>
    <property type="match status" value="1"/>
</dbReference>
<keyword evidence="9 10" id="KW-0998">Cell outer membrane</keyword>
<dbReference type="Pfam" id="PF07715">
    <property type="entry name" value="Plug"/>
    <property type="match status" value="1"/>
</dbReference>
<evidence type="ECO:0000256" key="4">
    <source>
        <dbReference type="ARBA" id="ARBA00022692"/>
    </source>
</evidence>
<reference evidence="19" key="1">
    <citation type="submission" date="2015-10" db="EMBL/GenBank/DDBJ databases">
        <title>Extensive mobilome-driven genome diversification in gut-associated Bacteroides vulgatus mpk.</title>
        <authorList>
            <person name="Beier S."/>
            <person name="Lange A."/>
            <person name="Huson D.H."/>
            <person name="Frick J.-S."/>
            <person name="Autenrieth I.B."/>
        </authorList>
    </citation>
    <scope>NUCLEOTIDE SEQUENCE [LARGE SCALE GENOMIC DNA]</scope>
    <source>
        <strain evidence="19">mpk</strain>
    </source>
</reference>